<reference evidence="2 3" key="1">
    <citation type="submission" date="2016-04" db="EMBL/GenBank/DDBJ databases">
        <authorList>
            <person name="Evans L.H."/>
            <person name="Alamgir A."/>
            <person name="Owens N."/>
            <person name="Weber N.D."/>
            <person name="Virtaneva K."/>
            <person name="Barbian K."/>
            <person name="Babar A."/>
            <person name="Rosenke K."/>
        </authorList>
    </citation>
    <scope>NUCLEOTIDE SEQUENCE [LARGE SCALE GENOMIC DNA]</scope>
    <source>
        <strain evidence="2 3">CCM 8644</strain>
    </source>
</reference>
<keyword evidence="3" id="KW-1185">Reference proteome</keyword>
<accession>A0A179DAL9</accession>
<protein>
    <recommendedName>
        <fullName evidence="4">TonB-dependent receptor plug domain-containing protein</fullName>
    </recommendedName>
</protein>
<evidence type="ECO:0000256" key="1">
    <source>
        <dbReference type="SAM" id="SignalP"/>
    </source>
</evidence>
<dbReference type="Proteomes" id="UP000078459">
    <property type="component" value="Unassembled WGS sequence"/>
</dbReference>
<name>A0A179DAL9_9SPHI</name>
<dbReference type="STRING" id="1826909.A5893_14905"/>
<dbReference type="InterPro" id="IPR037066">
    <property type="entry name" value="Plug_dom_sf"/>
</dbReference>
<reference evidence="2 3" key="2">
    <citation type="submission" date="2016-06" db="EMBL/GenBank/DDBJ databases">
        <title>Pedobacter psychrophilus sp. nov., isolated from Antarctic fragmentary rock.</title>
        <authorList>
            <person name="Svec P."/>
        </authorList>
    </citation>
    <scope>NUCLEOTIDE SEQUENCE [LARGE SCALE GENOMIC DNA]</scope>
    <source>
        <strain evidence="2 3">CCM 8644</strain>
    </source>
</reference>
<keyword evidence="1" id="KW-0732">Signal</keyword>
<feature type="signal peptide" evidence="1">
    <location>
        <begin position="1"/>
        <end position="19"/>
    </location>
</feature>
<dbReference type="AlphaFoldDB" id="A0A179DAL9"/>
<evidence type="ECO:0000313" key="2">
    <source>
        <dbReference type="EMBL" id="OAQ38091.1"/>
    </source>
</evidence>
<feature type="chain" id="PRO_5008100287" description="TonB-dependent receptor plug domain-containing protein" evidence="1">
    <location>
        <begin position="20"/>
        <end position="160"/>
    </location>
</feature>
<proteinExistence type="predicted"/>
<gene>
    <name evidence="2" type="ORF">A5893_14905</name>
</gene>
<evidence type="ECO:0000313" key="3">
    <source>
        <dbReference type="Proteomes" id="UP000078459"/>
    </source>
</evidence>
<organism evidence="2 3">
    <name type="scientific">Pedobacter psychrophilus</name>
    <dbReference type="NCBI Taxonomy" id="1826909"/>
    <lineage>
        <taxon>Bacteria</taxon>
        <taxon>Pseudomonadati</taxon>
        <taxon>Bacteroidota</taxon>
        <taxon>Sphingobacteriia</taxon>
        <taxon>Sphingobacteriales</taxon>
        <taxon>Sphingobacteriaceae</taxon>
        <taxon>Pedobacter</taxon>
    </lineage>
</organism>
<dbReference type="Gene3D" id="2.170.130.10">
    <property type="entry name" value="TonB-dependent receptor, plug domain"/>
    <property type="match status" value="1"/>
</dbReference>
<sequence length="160" mass="18113">MKNTILILSIILSSFSVFAQRNSTTDTVIINKKYNEIDNILKTDLPHHQQKRNATDSSQNSNIRICVPSRANMIGSPLTIIKYGKKEFLSKDSTNNAILNIINPNDILSINILKNEEQTKKYGDDGKNGVIIVTIKDEKADEFAKALRQRKKDLKKLNKN</sequence>
<dbReference type="EMBL" id="LWHJ01000031">
    <property type="protein sequence ID" value="OAQ38091.1"/>
    <property type="molecule type" value="Genomic_DNA"/>
</dbReference>
<evidence type="ECO:0008006" key="4">
    <source>
        <dbReference type="Google" id="ProtNLM"/>
    </source>
</evidence>
<dbReference type="RefSeq" id="WP_068823484.1">
    <property type="nucleotide sequence ID" value="NZ_LWHJ01000031.1"/>
</dbReference>
<comment type="caution">
    <text evidence="2">The sequence shown here is derived from an EMBL/GenBank/DDBJ whole genome shotgun (WGS) entry which is preliminary data.</text>
</comment>
<dbReference type="OrthoDB" id="1040521at2"/>